<accession>A0ACB7I1Z7</accession>
<reference evidence="2" key="1">
    <citation type="journal article" date="2016" name="Nat. Biotechnol.">
        <title>Sequencing wild and cultivated cassava and related species reveals extensive interspecific hybridization and genetic diversity.</title>
        <authorList>
            <person name="Bredeson J.V."/>
            <person name="Lyons J.B."/>
            <person name="Prochnik S.E."/>
            <person name="Wu G.A."/>
            <person name="Ha C.M."/>
            <person name="Edsinger-Gonzales E."/>
            <person name="Grimwood J."/>
            <person name="Schmutz J."/>
            <person name="Rabbi I.Y."/>
            <person name="Egesi C."/>
            <person name="Nauluvula P."/>
            <person name="Lebot V."/>
            <person name="Ndunguru J."/>
            <person name="Mkamilo G."/>
            <person name="Bart R.S."/>
            <person name="Setter T.L."/>
            <person name="Gleadow R.M."/>
            <person name="Kulakow P."/>
            <person name="Ferguson M.E."/>
            <person name="Rounsley S."/>
            <person name="Rokhsar D.S."/>
        </authorList>
    </citation>
    <scope>NUCLEOTIDE SEQUENCE [LARGE SCALE GENOMIC DNA]</scope>
    <source>
        <strain evidence="2">cv. AM560-2</strain>
    </source>
</reference>
<name>A0ACB7I1Z7_MANES</name>
<keyword evidence="2" id="KW-1185">Reference proteome</keyword>
<protein>
    <submittedName>
        <fullName evidence="1">Uncharacterized protein</fullName>
    </submittedName>
</protein>
<sequence length="1248" mass="137663">MGSLGDHDAHTKPMQDDPNPHFSYNDTQPFDSQTFPSSLPVGEKGCNASTVQWVQSTVPFDDTFPVEDACETQLVDLGGETQVLDDPLCPEFMDTQLVQNTVRFDDTVPIEDEFETQVVDLGGETQVLDDPVCIEQMDTQLVDYFSSDGEGTDKTEVLSDSDGFSDDESQRRGKRESLDGERSWHTSLEHSENRVVEQPNENCSSRLNVSPKTPTSQVSQEPKRGSIARFTSVRAASLRVSGLAASRIALKGANSESSSPQANNQTSEGHAMKNNGSNTEAWKEVDQVFDTGRYNNEVKGLINLHDNKLGHSTVRKLFGEDYFVEDEELASSNDNTAGGREMHQLPTCDDGLAGLSYIDSQEPGESSQANAFACVQRVIEENKAMFDEFIVGKSSKGKATFVSATKGPQNLAKKTNDRGTNRKAGIFDWDDGLEDEGGGDIFCRRKEEFFGSLNLGQRSFMKPQKAKGKQLGGCSEYKGKLDVQNEMVIHSDSKIVLDNTKLNKTEPDVEMNVKKNLVNEFDEQSNIATTVGQLEAGLARNHRPQGLDVGFDTQMAAEAMEALLYGDGIANADANNVPGNSYSQKGSPGRKVKRSKQCSFSKDNDKEVAPRQSKKRKTIGAKSNKRPPISSQKHSEIVGNESDMGLVKTRRKRAKSDVQLSMTNKIKRADKKPSKIAEGHIESSLHDVHDGHHESALTGSCSVKKQSSPEEFVNLTPIAHRTRYSLVASQLKRAENVSRVCGEETNCTNEIGAHRRNEAGVGIDAAKVLDAKGKSSEVVSGQSGEHENFKSKLTATNNGMSFPRRRRSCRQKSGQLNGLVNLDAKSKASNQPVIAGKSTSMPKRPRSDAKTTSLADLNAKRKTRSSLSVGPDLSSFQNFEVESSLRSVDKSHSDDAVLSSTFIENEKKNSVDQMGAKEKLPDITKNSHSSPSTEHKVKVGSDNLPKGATDLSNSMCTSPANCTTPVNAASPVCIGNEYFKQSRKKRLSRSCLMREFSSLCAKELGPISAQKDSRKRRDLANVRVLLSHHLDEDIIKQQRKIVDRLKVSIASSITDATHFITDKFVRTRNMLEAIASGKPVVTHLWLENVGRANYYIDEQKYILRDVKKEKEFGFDMPVSLAHARQHPLLQGRRVLITPSIKPSKEIISGLVKAVCGQAMERVGRSTLKDDMVLEDLLVLSCEEDYEVCVPFLERGAAIYSSELLLNGIVTQKLEYERHQLFADHVKRTRSTIWMKKDGDGFVPVPKHK</sequence>
<gene>
    <name evidence="1" type="ORF">MANES_03G190200v8</name>
</gene>
<evidence type="ECO:0000313" key="1">
    <source>
        <dbReference type="EMBL" id="KAG8658780.1"/>
    </source>
</evidence>
<dbReference type="EMBL" id="CM004389">
    <property type="protein sequence ID" value="KAG8658780.1"/>
    <property type="molecule type" value="Genomic_DNA"/>
</dbReference>
<organism evidence="1 2">
    <name type="scientific">Manihot esculenta</name>
    <name type="common">Cassava</name>
    <name type="synonym">Jatropha manihot</name>
    <dbReference type="NCBI Taxonomy" id="3983"/>
    <lineage>
        <taxon>Eukaryota</taxon>
        <taxon>Viridiplantae</taxon>
        <taxon>Streptophyta</taxon>
        <taxon>Embryophyta</taxon>
        <taxon>Tracheophyta</taxon>
        <taxon>Spermatophyta</taxon>
        <taxon>Magnoliopsida</taxon>
        <taxon>eudicotyledons</taxon>
        <taxon>Gunneridae</taxon>
        <taxon>Pentapetalae</taxon>
        <taxon>rosids</taxon>
        <taxon>fabids</taxon>
        <taxon>Malpighiales</taxon>
        <taxon>Euphorbiaceae</taxon>
        <taxon>Crotonoideae</taxon>
        <taxon>Manihoteae</taxon>
        <taxon>Manihot</taxon>
    </lineage>
</organism>
<dbReference type="Proteomes" id="UP000091857">
    <property type="component" value="Chromosome 3"/>
</dbReference>
<comment type="caution">
    <text evidence="1">The sequence shown here is derived from an EMBL/GenBank/DDBJ whole genome shotgun (WGS) entry which is preliminary data.</text>
</comment>
<evidence type="ECO:0000313" key="2">
    <source>
        <dbReference type="Proteomes" id="UP000091857"/>
    </source>
</evidence>
<proteinExistence type="predicted"/>